<keyword evidence="7 12" id="KW-1133">Transmembrane helix</keyword>
<evidence type="ECO:0000256" key="2">
    <source>
        <dbReference type="ARBA" id="ARBA00022475"/>
    </source>
</evidence>
<comment type="function">
    <text evidence="12">Catalyzes the reversible phosphatidyl group transfer from one phosphatidylglycerol molecule to another to form cardiolipin (CL) (diphosphatidylglycerol) and glycerol.</text>
</comment>
<dbReference type="NCBIfam" id="TIGR04265">
    <property type="entry name" value="bac_cardiolipin"/>
    <property type="match status" value="1"/>
</dbReference>
<dbReference type="InterPro" id="IPR022924">
    <property type="entry name" value="Cardiolipin_synthase"/>
</dbReference>
<comment type="caution">
    <text evidence="15">The sequence shown here is derived from an EMBL/GenBank/DDBJ whole genome shotgun (WGS) entry which is preliminary data.</text>
</comment>
<dbReference type="HAMAP" id="MF_01916">
    <property type="entry name" value="Cardiolipin_synth_Cls"/>
    <property type="match status" value="1"/>
</dbReference>
<feature type="active site" evidence="12">
    <location>
        <position position="229"/>
    </location>
</feature>
<feature type="active site" evidence="12">
    <location>
        <position position="231"/>
    </location>
</feature>
<keyword evidence="3 12" id="KW-0444">Lipid biosynthesis</keyword>
<evidence type="ECO:0000256" key="1">
    <source>
        <dbReference type="ARBA" id="ARBA00004651"/>
    </source>
</evidence>
<keyword evidence="16" id="KW-1185">Reference proteome</keyword>
<evidence type="ECO:0000256" key="7">
    <source>
        <dbReference type="ARBA" id="ARBA00022989"/>
    </source>
</evidence>
<evidence type="ECO:0000256" key="3">
    <source>
        <dbReference type="ARBA" id="ARBA00022516"/>
    </source>
</evidence>
<keyword evidence="5 12" id="KW-0812">Transmembrane</keyword>
<evidence type="ECO:0000313" key="15">
    <source>
        <dbReference type="EMBL" id="MBS2096907.1"/>
    </source>
</evidence>
<feature type="active site" evidence="12">
    <location>
        <position position="412"/>
    </location>
</feature>
<keyword evidence="8 12" id="KW-0443">Lipid metabolism</keyword>
<dbReference type="InterPro" id="IPR027379">
    <property type="entry name" value="CLS_N"/>
</dbReference>
<evidence type="ECO:0000256" key="5">
    <source>
        <dbReference type="ARBA" id="ARBA00022692"/>
    </source>
</evidence>
<feature type="transmembrane region" description="Helical" evidence="12">
    <location>
        <begin position="12"/>
        <end position="31"/>
    </location>
</feature>
<keyword evidence="6" id="KW-0677">Repeat</keyword>
<feature type="domain" description="PLD phosphodiesterase" evidence="14">
    <location>
        <begin position="224"/>
        <end position="251"/>
    </location>
</feature>
<dbReference type="Gene3D" id="3.30.870.10">
    <property type="entry name" value="Endonuclease Chain A"/>
    <property type="match status" value="2"/>
</dbReference>
<dbReference type="CDD" id="cd09112">
    <property type="entry name" value="PLDc_CLS_2"/>
    <property type="match status" value="1"/>
</dbReference>
<evidence type="ECO:0000259" key="14">
    <source>
        <dbReference type="PROSITE" id="PS50035"/>
    </source>
</evidence>
<evidence type="ECO:0000256" key="9">
    <source>
        <dbReference type="ARBA" id="ARBA00023136"/>
    </source>
</evidence>
<comment type="similarity">
    <text evidence="12">Belongs to the phospholipase D family. Cardiolipin synthase subfamily.</text>
</comment>
<dbReference type="EC" id="2.7.8.-" evidence="12 13"/>
<keyword evidence="10 12" id="KW-0594">Phospholipid biosynthesis</keyword>
<sequence>MDFIDSISPTLITIVKVAYFFSMLVIIVLIMQENRSPLKAISWMLVLLLLPGLGIIFYIFFGQNLRKEKIIARKGLKNHDLITAIAHSQSHKLAEGEMNEHPELGTNMRLVQLLLNNSSSIVTIGNRVKVLNNGRQTFDAIIDALKKAEKFIHLEFYIFDLDNIGNQILQILKDKAKAGVEVRFLVDDVGSWELKKDFFEKLKKDGIEAYSFLQVRFPTFTAKVNYRNHRKIVVVDGEIGFVGGLNVADRYIEGSPNYGIWRDMHLQVQGDAVNALQSVFLIDWFFVSQKDIAEQYYFPPKEPIGDKVMQVVASGPDTDWPGIMMGLYQAISLAQKYVYITTPYFMPTESVLLALKAAALGGVDVRILIPEKSDAYFTALCTKSYIKEMIESEVKFYFYQPGFLHSKMLVIDDEICIIGTANMDFRSFEQNFEVNAFIYNQDTAKEVREYFMEDLMESHKVILEQWRKRPLWAKTKESFARLFSPLL</sequence>
<evidence type="ECO:0000256" key="13">
    <source>
        <dbReference type="NCBIfam" id="TIGR04265"/>
    </source>
</evidence>
<evidence type="ECO:0000256" key="4">
    <source>
        <dbReference type="ARBA" id="ARBA00022679"/>
    </source>
</evidence>
<dbReference type="Pfam" id="PF13091">
    <property type="entry name" value="PLDc_2"/>
    <property type="match status" value="2"/>
</dbReference>
<dbReference type="PANTHER" id="PTHR21248">
    <property type="entry name" value="CARDIOLIPIN SYNTHASE"/>
    <property type="match status" value="1"/>
</dbReference>
<dbReference type="InterPro" id="IPR001736">
    <property type="entry name" value="PLipase_D/transphosphatidylase"/>
</dbReference>
<dbReference type="SUPFAM" id="SSF56024">
    <property type="entry name" value="Phospholipase D/nuclease"/>
    <property type="match status" value="2"/>
</dbReference>
<organism evidence="15 16">
    <name type="scientific">Carboxylicivirga linearis</name>
    <dbReference type="NCBI Taxonomy" id="1628157"/>
    <lineage>
        <taxon>Bacteria</taxon>
        <taxon>Pseudomonadati</taxon>
        <taxon>Bacteroidota</taxon>
        <taxon>Bacteroidia</taxon>
        <taxon>Marinilabiliales</taxon>
        <taxon>Marinilabiliaceae</taxon>
        <taxon>Carboxylicivirga</taxon>
    </lineage>
</organism>
<dbReference type="SMART" id="SM00155">
    <property type="entry name" value="PLDc"/>
    <property type="match status" value="2"/>
</dbReference>
<feature type="domain" description="PLD phosphodiesterase" evidence="14">
    <location>
        <begin position="400"/>
        <end position="427"/>
    </location>
</feature>
<proteinExistence type="inferred from homology"/>
<evidence type="ECO:0000256" key="10">
    <source>
        <dbReference type="ARBA" id="ARBA00023209"/>
    </source>
</evidence>
<feature type="active site" evidence="12">
    <location>
        <position position="236"/>
    </location>
</feature>
<evidence type="ECO:0000256" key="12">
    <source>
        <dbReference type="HAMAP-Rule" id="MF_01916"/>
    </source>
</evidence>
<comment type="catalytic activity">
    <reaction evidence="12">
        <text>2 a 1,2-diacyl-sn-glycero-3-phospho-(1'-sn-glycerol) = a cardiolipin + glycerol</text>
        <dbReference type="Rhea" id="RHEA:31451"/>
        <dbReference type="ChEBI" id="CHEBI:17754"/>
        <dbReference type="ChEBI" id="CHEBI:62237"/>
        <dbReference type="ChEBI" id="CHEBI:64716"/>
    </reaction>
</comment>
<feature type="active site" evidence="12">
    <location>
        <position position="407"/>
    </location>
</feature>
<dbReference type="PANTHER" id="PTHR21248:SF22">
    <property type="entry name" value="PHOSPHOLIPASE D"/>
    <property type="match status" value="1"/>
</dbReference>
<reference evidence="15 16" key="1">
    <citation type="journal article" date="2015" name="Int. J. Syst. Evol. Microbiol.">
        <title>Carboxylicivirga linearis sp. nov., isolated from a sea cucumber culture pond.</title>
        <authorList>
            <person name="Wang F.Q."/>
            <person name="Zhou Y.X."/>
            <person name="Lin X.Z."/>
            <person name="Chen G.J."/>
            <person name="Du Z.J."/>
        </authorList>
    </citation>
    <scope>NUCLEOTIDE SEQUENCE [LARGE SCALE GENOMIC DNA]</scope>
    <source>
        <strain evidence="15 16">FB218</strain>
    </source>
</reference>
<keyword evidence="4 12" id="KW-0808">Transferase</keyword>
<dbReference type="RefSeq" id="WP_212212484.1">
    <property type="nucleotide sequence ID" value="NZ_JAGUCO010000001.1"/>
</dbReference>
<dbReference type="Pfam" id="PF13396">
    <property type="entry name" value="PLDc_N"/>
    <property type="match status" value="1"/>
</dbReference>
<dbReference type="PROSITE" id="PS50035">
    <property type="entry name" value="PLD"/>
    <property type="match status" value="2"/>
</dbReference>
<evidence type="ECO:0000313" key="16">
    <source>
        <dbReference type="Proteomes" id="UP000708576"/>
    </source>
</evidence>
<gene>
    <name evidence="15" type="primary">cls</name>
    <name evidence="15" type="ORF">KEM10_01375</name>
</gene>
<dbReference type="EMBL" id="JAGUCO010000001">
    <property type="protein sequence ID" value="MBS2096907.1"/>
    <property type="molecule type" value="Genomic_DNA"/>
</dbReference>
<feature type="active site" evidence="12">
    <location>
        <position position="405"/>
    </location>
</feature>
<feature type="transmembrane region" description="Helical" evidence="12">
    <location>
        <begin position="43"/>
        <end position="61"/>
    </location>
</feature>
<evidence type="ECO:0000256" key="6">
    <source>
        <dbReference type="ARBA" id="ARBA00022737"/>
    </source>
</evidence>
<dbReference type="Proteomes" id="UP000708576">
    <property type="component" value="Unassembled WGS sequence"/>
</dbReference>
<protein>
    <recommendedName>
        <fullName evidence="12 13">Cardiolipin synthase</fullName>
        <shortName evidence="12">CL synthase</shortName>
        <ecNumber evidence="12 13">2.7.8.-</ecNumber>
    </recommendedName>
</protein>
<keyword evidence="11 12" id="KW-1208">Phospholipid metabolism</keyword>
<keyword evidence="2 12" id="KW-1003">Cell membrane</keyword>
<comment type="subcellular location">
    <subcellularLocation>
        <location evidence="1 12">Cell membrane</location>
        <topology evidence="1 12">Multi-pass membrane protein</topology>
    </subcellularLocation>
</comment>
<name>A0ABS5JPV3_9BACT</name>
<evidence type="ECO:0000256" key="11">
    <source>
        <dbReference type="ARBA" id="ARBA00023264"/>
    </source>
</evidence>
<dbReference type="InterPro" id="IPR030874">
    <property type="entry name" value="Cardiolipin_synth_Firmi"/>
</dbReference>
<evidence type="ECO:0000256" key="8">
    <source>
        <dbReference type="ARBA" id="ARBA00023098"/>
    </source>
</evidence>
<dbReference type="InterPro" id="IPR025202">
    <property type="entry name" value="PLD-like_dom"/>
</dbReference>
<accession>A0ABS5JPV3</accession>
<dbReference type="CDD" id="cd09110">
    <property type="entry name" value="PLDc_CLS_1"/>
    <property type="match status" value="1"/>
</dbReference>
<keyword evidence="9 12" id="KW-0472">Membrane</keyword>